<dbReference type="OrthoDB" id="2747330at2759"/>
<keyword evidence="7" id="KW-0964">Secreted</keyword>
<protein>
    <recommendedName>
        <fullName evidence="6">penicillopepsin</fullName>
        <ecNumber evidence="6">3.4.23.20</ecNumber>
    </recommendedName>
</protein>
<dbReference type="Pfam" id="PF00026">
    <property type="entry name" value="Asp"/>
    <property type="match status" value="1"/>
</dbReference>
<proteinExistence type="inferred from homology"/>
<evidence type="ECO:0000313" key="16">
    <source>
        <dbReference type="EMBL" id="CEJ60851.1"/>
    </source>
</evidence>
<feature type="signal peptide" evidence="14">
    <location>
        <begin position="1"/>
        <end position="19"/>
    </location>
</feature>
<evidence type="ECO:0000256" key="7">
    <source>
        <dbReference type="ARBA" id="ARBA00022525"/>
    </source>
</evidence>
<dbReference type="EMBL" id="CDHK01000009">
    <property type="protein sequence ID" value="CEJ60851.1"/>
    <property type="molecule type" value="Genomic_DNA"/>
</dbReference>
<sequence length="396" mass="41097">MAGISQIVLCAALAIGAIAAPATRQFPSTFTVNQVARYVGNKTVNIPASYARTLQKFKATVPERVAAAAISGTVVATPSDSSDDEYDCPVTVGSSTLALDFDTGSSDLWVFSNKLSSSESAGHAVYTPSSSAKLLSGYTWDISYGDGSSAEGIVYADKVTVGGATYTSQAVEAATSVSSEFVSDTSNDGLLGLGFSSINTVEPVSQKTFFDNIKSSLASPLFAVELKHNAAGSYDFGFLNSSKYTGSITYVNADSSQGYWGFTASGYGVGDSVTTTTSWSAIADTGTTLLYLPTKIVKAYYAKVSGSSDSSSVGGWIFPCSATLPDLTLKIGSHTVTIPASYLNYGEISSTDTSDCFGGVQDDSDIGLSIFGDVFLKTQYVVFDASGPQLGFATQA</sequence>
<organism evidence="16 17">
    <name type="scientific">Penicillium brasilianum</name>
    <dbReference type="NCBI Taxonomy" id="104259"/>
    <lineage>
        <taxon>Eukaryota</taxon>
        <taxon>Fungi</taxon>
        <taxon>Dikarya</taxon>
        <taxon>Ascomycota</taxon>
        <taxon>Pezizomycotina</taxon>
        <taxon>Eurotiomycetes</taxon>
        <taxon>Eurotiomycetidae</taxon>
        <taxon>Eurotiales</taxon>
        <taxon>Aspergillaceae</taxon>
        <taxon>Penicillium</taxon>
    </lineage>
</organism>
<dbReference type="PROSITE" id="PS00141">
    <property type="entry name" value="ASP_PROTEASE"/>
    <property type="match status" value="1"/>
</dbReference>
<keyword evidence="14" id="KW-0732">Signal</keyword>
<evidence type="ECO:0000256" key="13">
    <source>
        <dbReference type="RuleBase" id="RU000454"/>
    </source>
</evidence>
<dbReference type="FunFam" id="2.40.70.10:FF:000026">
    <property type="entry name" value="Endothiapepsin"/>
    <property type="match status" value="1"/>
</dbReference>
<dbReference type="EC" id="3.4.23.20" evidence="6"/>
<dbReference type="PANTHER" id="PTHR47966:SF2">
    <property type="entry name" value="ASPERGILLOPEPSIN-1-RELATED"/>
    <property type="match status" value="1"/>
</dbReference>
<gene>
    <name evidence="16" type="ORF">PMG11_09407</name>
</gene>
<evidence type="ECO:0000256" key="4">
    <source>
        <dbReference type="ARBA" id="ARBA00007447"/>
    </source>
</evidence>
<evidence type="ECO:0000259" key="15">
    <source>
        <dbReference type="PROSITE" id="PS51767"/>
    </source>
</evidence>
<dbReference type="InterPro" id="IPR021109">
    <property type="entry name" value="Peptidase_aspartic_dom_sf"/>
</dbReference>
<evidence type="ECO:0000313" key="17">
    <source>
        <dbReference type="Proteomes" id="UP000042958"/>
    </source>
</evidence>
<comment type="similarity">
    <text evidence="4 13">Belongs to the peptidase A1 family.</text>
</comment>
<comment type="function">
    <text evidence="2">Secreted aspartic endopeptidase that allows assimilation of proteinaceous substrates. The scissile peptide bond is attacked by a nucleophilic water molecule activated by two aspartic residues in the active site. Shows a broad primary substrate specificity. Favors hydrophobic residues at the P1 and P1' positions, but can also activate trypsinogen and hydrolyze the B chain of insulin between positions 'Gly-20' and 'Glu-21'.</text>
</comment>
<dbReference type="InterPro" id="IPR033121">
    <property type="entry name" value="PEPTIDASE_A1"/>
</dbReference>
<dbReference type="FunFam" id="2.40.70.10:FF:000024">
    <property type="entry name" value="Endothiapepsin"/>
    <property type="match status" value="1"/>
</dbReference>
<feature type="active site" evidence="12">
    <location>
        <position position="284"/>
    </location>
</feature>
<dbReference type="PANTHER" id="PTHR47966">
    <property type="entry name" value="BETA-SITE APP-CLEAVING ENZYME, ISOFORM A-RELATED"/>
    <property type="match status" value="1"/>
</dbReference>
<dbReference type="Gene3D" id="2.40.70.10">
    <property type="entry name" value="Acid Proteases"/>
    <property type="match status" value="2"/>
</dbReference>
<keyword evidence="11" id="KW-1015">Disulfide bond</keyword>
<reference evidence="17" key="1">
    <citation type="journal article" date="2015" name="Genome Announc.">
        <title>Draft genome sequence of the fungus Penicillium brasilianum MG11.</title>
        <authorList>
            <person name="Horn F."/>
            <person name="Linde J."/>
            <person name="Mattern D.J."/>
            <person name="Walther G."/>
            <person name="Guthke R."/>
            <person name="Brakhage A.A."/>
            <person name="Valiante V."/>
        </authorList>
    </citation>
    <scope>NUCLEOTIDE SEQUENCE [LARGE SCALE GENOMIC DNA]</scope>
    <source>
        <strain evidence="17">MG11</strain>
    </source>
</reference>
<dbReference type="CDD" id="cd06097">
    <property type="entry name" value="Aspergillopepsin_like"/>
    <property type="match status" value="1"/>
</dbReference>
<comment type="subcellular location">
    <subcellularLocation>
        <location evidence="3">Secreted</location>
    </subcellularLocation>
</comment>
<dbReference type="Proteomes" id="UP000042958">
    <property type="component" value="Unassembled WGS sequence"/>
</dbReference>
<dbReference type="InterPro" id="IPR001969">
    <property type="entry name" value="Aspartic_peptidase_AS"/>
</dbReference>
<keyword evidence="9 13" id="KW-0064">Aspartyl protease</keyword>
<dbReference type="InterPro" id="IPR034163">
    <property type="entry name" value="Aspergillopepsin-like_cat_dom"/>
</dbReference>
<name>A0A0F7TY17_PENBI</name>
<keyword evidence="17" id="KW-1185">Reference proteome</keyword>
<dbReference type="SUPFAM" id="SSF50630">
    <property type="entry name" value="Acid proteases"/>
    <property type="match status" value="1"/>
</dbReference>
<accession>A0A0F7TY17</accession>
<dbReference type="GO" id="GO:0006508">
    <property type="term" value="P:proteolysis"/>
    <property type="evidence" value="ECO:0007669"/>
    <property type="project" value="UniProtKB-KW"/>
</dbReference>
<evidence type="ECO:0000256" key="10">
    <source>
        <dbReference type="ARBA" id="ARBA00022801"/>
    </source>
</evidence>
<dbReference type="GO" id="GO:0004190">
    <property type="term" value="F:aspartic-type endopeptidase activity"/>
    <property type="evidence" value="ECO:0007669"/>
    <property type="project" value="UniProtKB-KW"/>
</dbReference>
<keyword evidence="10 13" id="KW-0378">Hydrolase</keyword>
<evidence type="ECO:0000256" key="2">
    <source>
        <dbReference type="ARBA" id="ARBA00002983"/>
    </source>
</evidence>
<feature type="chain" id="PRO_5002523100" description="penicillopepsin" evidence="14">
    <location>
        <begin position="20"/>
        <end position="396"/>
    </location>
</feature>
<evidence type="ECO:0000256" key="12">
    <source>
        <dbReference type="PIRSR" id="PIRSR601461-1"/>
    </source>
</evidence>
<feature type="domain" description="Peptidase A1" evidence="15">
    <location>
        <begin position="86"/>
        <end position="393"/>
    </location>
</feature>
<dbReference type="AlphaFoldDB" id="A0A0F7TY17"/>
<comment type="catalytic activity">
    <reaction evidence="1">
        <text>Hydrolysis of proteins with broad specificity similar to that of pepsin A, preferring hydrophobic residues at P1 and P1', but also cleaving 20-Gly-|-Glu-21 in the B chain of insulin. Clots milk, and activates trypsinogen.</text>
        <dbReference type="EC" id="3.4.23.20"/>
    </reaction>
</comment>
<evidence type="ECO:0000256" key="5">
    <source>
        <dbReference type="ARBA" id="ARBA00011245"/>
    </source>
</evidence>
<dbReference type="PRINTS" id="PR00792">
    <property type="entry name" value="PEPSIN"/>
</dbReference>
<dbReference type="STRING" id="104259.A0A0F7TY17"/>
<evidence type="ECO:0000256" key="11">
    <source>
        <dbReference type="ARBA" id="ARBA00023157"/>
    </source>
</evidence>
<comment type="subunit">
    <text evidence="5">Monomer.</text>
</comment>
<evidence type="ECO:0000256" key="3">
    <source>
        <dbReference type="ARBA" id="ARBA00004613"/>
    </source>
</evidence>
<dbReference type="PROSITE" id="PS51767">
    <property type="entry name" value="PEPTIDASE_A1"/>
    <property type="match status" value="1"/>
</dbReference>
<feature type="active site" evidence="12">
    <location>
        <position position="102"/>
    </location>
</feature>
<evidence type="ECO:0000256" key="9">
    <source>
        <dbReference type="ARBA" id="ARBA00022750"/>
    </source>
</evidence>
<evidence type="ECO:0000256" key="6">
    <source>
        <dbReference type="ARBA" id="ARBA00013206"/>
    </source>
</evidence>
<dbReference type="InterPro" id="IPR001461">
    <property type="entry name" value="Aspartic_peptidase_A1"/>
</dbReference>
<evidence type="ECO:0000256" key="14">
    <source>
        <dbReference type="SAM" id="SignalP"/>
    </source>
</evidence>
<evidence type="ECO:0000256" key="8">
    <source>
        <dbReference type="ARBA" id="ARBA00022670"/>
    </source>
</evidence>
<evidence type="ECO:0000256" key="1">
    <source>
        <dbReference type="ARBA" id="ARBA00000043"/>
    </source>
</evidence>
<keyword evidence="8 13" id="KW-0645">Protease</keyword>
<dbReference type="GO" id="GO:0005576">
    <property type="term" value="C:extracellular region"/>
    <property type="evidence" value="ECO:0007669"/>
    <property type="project" value="UniProtKB-SubCell"/>
</dbReference>